<evidence type="ECO:0000313" key="3">
    <source>
        <dbReference type="Proteomes" id="UP001200430"/>
    </source>
</evidence>
<protein>
    <recommendedName>
        <fullName evidence="4">Terminase small subunit</fullName>
    </recommendedName>
</protein>
<evidence type="ECO:0000256" key="1">
    <source>
        <dbReference type="SAM" id="MobiDB-lite"/>
    </source>
</evidence>
<comment type="caution">
    <text evidence="2">The sequence shown here is derived from an EMBL/GenBank/DDBJ whole genome shotgun (WGS) entry which is preliminary data.</text>
</comment>
<name>A0ABS9EQX0_9BACT</name>
<dbReference type="RefSeq" id="WP_236100334.1">
    <property type="nucleotide sequence ID" value="NZ_JAKGUD010000019.1"/>
</dbReference>
<dbReference type="EMBL" id="JAKGUD010000019">
    <property type="protein sequence ID" value="MCF4143592.1"/>
    <property type="molecule type" value="Genomic_DNA"/>
</dbReference>
<reference evidence="2 3" key="1">
    <citation type="submission" date="2022-01" db="EMBL/GenBank/DDBJ databases">
        <title>Dethiosulfovibrio faecalis sp. nov., a novel proteolytic, non-sulfur-reducing bacterium isolated from a marine aquaculture solid waste bioreactor.</title>
        <authorList>
            <person name="Grabowski S."/>
            <person name="Apolinario E."/>
            <person name="Schneider N."/>
            <person name="Marshall C.W."/>
            <person name="Sowers K.R."/>
        </authorList>
    </citation>
    <scope>NUCLEOTIDE SEQUENCE [LARGE SCALE GENOMIC DNA]</scope>
    <source>
        <strain evidence="2 3">DSM 12537</strain>
    </source>
</reference>
<sequence length="178" mass="20201">MIGLAKPNVKVEGDVILLSTKRCAAFFGVTSKTLLEWKQTGCPQSGRGWWNPEEVYRWRCGLETERSSSEGSGSYQAMKLKAEAEYRAAKAAQEEIRLAVLKEEYIPFGQVEEAWSDRLTVCRTNMFGWVHNLPSLLEGMSRVEIQKTLEDEVQALWEGYSRDGPFTPEPDSDSKEEE</sequence>
<organism evidence="2 3">
    <name type="scientific">Dethiosulfovibrio marinus</name>
    <dbReference type="NCBI Taxonomy" id="133532"/>
    <lineage>
        <taxon>Bacteria</taxon>
        <taxon>Thermotogati</taxon>
        <taxon>Synergistota</taxon>
        <taxon>Synergistia</taxon>
        <taxon>Synergistales</taxon>
        <taxon>Dethiosulfovibrionaceae</taxon>
        <taxon>Dethiosulfovibrio</taxon>
    </lineage>
</organism>
<dbReference type="Proteomes" id="UP001200430">
    <property type="component" value="Unassembled WGS sequence"/>
</dbReference>
<gene>
    <name evidence="2" type="ORF">L2W38_12315</name>
</gene>
<keyword evidence="3" id="KW-1185">Reference proteome</keyword>
<accession>A0ABS9EQX0</accession>
<evidence type="ECO:0008006" key="4">
    <source>
        <dbReference type="Google" id="ProtNLM"/>
    </source>
</evidence>
<proteinExistence type="predicted"/>
<evidence type="ECO:0000313" key="2">
    <source>
        <dbReference type="EMBL" id="MCF4143592.1"/>
    </source>
</evidence>
<feature type="region of interest" description="Disordered" evidence="1">
    <location>
        <begin position="158"/>
        <end position="178"/>
    </location>
</feature>